<keyword evidence="6 13" id="KW-0812">Transmembrane</keyword>
<dbReference type="InterPro" id="IPR036097">
    <property type="entry name" value="HisK_dim/P_sf"/>
</dbReference>
<dbReference type="SMART" id="SM00387">
    <property type="entry name" value="HATPase_c"/>
    <property type="match status" value="1"/>
</dbReference>
<dbReference type="AlphaFoldDB" id="A0A1C3NHP5"/>
<sequence>MNSIRRVLLLALLGVLSLLMLAAAGFSYRAGLQEAGEMSDARLVQSACVLLSLVDQALDDLPQGEPIVIRGWHGQAQGVGEALAFKDGHAYETKLAFQVRHPAGALLLRSDSAPTQPLAPLRAGYADVQFADGQWRTFTLRSPGGRWFQSAERADIREELAEDIALGTLLPLLMALPLMVLLIWAVVNWAMRSLVRVSDEIGERDPKRLQPLQPQHMPREVHGLVRAVNGLMDRVQDGLERERRFIADAAHELRTPIAALKVHAANLRLAANAQERDESQHQLDANVFRIERMIAQLLALSRVEAAAALPQRSVSLDTLVRSESEDVLVLAVQRQQTVELALQPVMVIADETALSLLLRNLLENAVRYTPVGGRIRVSTHHAPLPTLVVEDSGPGIPEAARAGVFHRFHRELGTGVEGSGLGLSIVHDIAVAHAARVQLDEAPTLGGLRVSVQFAGNPIS</sequence>
<dbReference type="Pfam" id="PF08521">
    <property type="entry name" value="2CSK_N"/>
    <property type="match status" value="1"/>
</dbReference>
<dbReference type="Gene3D" id="1.20.5.1040">
    <property type="entry name" value="Sensor protein qsec"/>
    <property type="match status" value="1"/>
</dbReference>
<dbReference type="EMBL" id="FLTX01000008">
    <property type="protein sequence ID" value="SBV49929.1"/>
    <property type="molecule type" value="Genomic_DNA"/>
</dbReference>
<dbReference type="CDD" id="cd00082">
    <property type="entry name" value="HisKA"/>
    <property type="match status" value="1"/>
</dbReference>
<evidence type="ECO:0000256" key="13">
    <source>
        <dbReference type="SAM" id="Phobius"/>
    </source>
</evidence>
<keyword evidence="10 13" id="KW-1133">Transmembrane helix</keyword>
<dbReference type="PANTHER" id="PTHR45436">
    <property type="entry name" value="SENSOR HISTIDINE KINASE YKOH"/>
    <property type="match status" value="1"/>
</dbReference>
<evidence type="ECO:0000256" key="10">
    <source>
        <dbReference type="ARBA" id="ARBA00022989"/>
    </source>
</evidence>
<dbReference type="InterPro" id="IPR050428">
    <property type="entry name" value="TCS_sensor_his_kinase"/>
</dbReference>
<keyword evidence="12 13" id="KW-0472">Membrane</keyword>
<dbReference type="SUPFAM" id="SSF47384">
    <property type="entry name" value="Homodimeric domain of signal transducing histidine kinase"/>
    <property type="match status" value="1"/>
</dbReference>
<keyword evidence="8" id="KW-0418">Kinase</keyword>
<gene>
    <name evidence="15" type="ORF">XBLMG947_0703</name>
</gene>
<evidence type="ECO:0000256" key="1">
    <source>
        <dbReference type="ARBA" id="ARBA00000085"/>
    </source>
</evidence>
<dbReference type="PRINTS" id="PR00344">
    <property type="entry name" value="BCTRLSENSOR"/>
</dbReference>
<evidence type="ECO:0000256" key="11">
    <source>
        <dbReference type="ARBA" id="ARBA00023012"/>
    </source>
</evidence>
<dbReference type="Pfam" id="PF02518">
    <property type="entry name" value="HATPase_c"/>
    <property type="match status" value="1"/>
</dbReference>
<dbReference type="Gene3D" id="1.10.287.130">
    <property type="match status" value="1"/>
</dbReference>
<dbReference type="EC" id="2.7.13.3" evidence="3"/>
<feature type="transmembrane region" description="Helical" evidence="13">
    <location>
        <begin position="164"/>
        <end position="187"/>
    </location>
</feature>
<dbReference type="GO" id="GO:0005524">
    <property type="term" value="F:ATP binding"/>
    <property type="evidence" value="ECO:0007669"/>
    <property type="project" value="UniProtKB-KW"/>
</dbReference>
<evidence type="ECO:0000256" key="6">
    <source>
        <dbReference type="ARBA" id="ARBA00022692"/>
    </source>
</evidence>
<accession>A0A1C3NHP5</accession>
<dbReference type="STRING" id="56449.XBLMG947_0703"/>
<evidence type="ECO:0000256" key="7">
    <source>
        <dbReference type="ARBA" id="ARBA00022741"/>
    </source>
</evidence>
<name>A0A1C3NHP5_9XANT</name>
<dbReference type="InterPro" id="IPR013727">
    <property type="entry name" value="2CSK_N"/>
</dbReference>
<dbReference type="SMART" id="SM00388">
    <property type="entry name" value="HisKA"/>
    <property type="match status" value="1"/>
</dbReference>
<dbReference type="Proteomes" id="UP000092503">
    <property type="component" value="Unassembled WGS sequence"/>
</dbReference>
<reference evidence="15 16" key="1">
    <citation type="submission" date="2016-06" db="EMBL/GenBank/DDBJ databases">
        <authorList>
            <person name="Kjaerup R.B."/>
            <person name="Dalgaard T.S."/>
            <person name="Juul-Madsen H.R."/>
        </authorList>
    </citation>
    <scope>NUCLEOTIDE SEQUENCE [LARGE SCALE GENOMIC DNA]</scope>
    <source>
        <strain evidence="15">LMG947</strain>
    </source>
</reference>
<evidence type="ECO:0000259" key="14">
    <source>
        <dbReference type="PROSITE" id="PS50109"/>
    </source>
</evidence>
<comment type="catalytic activity">
    <reaction evidence="1">
        <text>ATP + protein L-histidine = ADP + protein N-phospho-L-histidine.</text>
        <dbReference type="EC" id="2.7.13.3"/>
    </reaction>
</comment>
<protein>
    <recommendedName>
        <fullName evidence="3">histidine kinase</fullName>
        <ecNumber evidence="3">2.7.13.3</ecNumber>
    </recommendedName>
</protein>
<feature type="domain" description="Histidine kinase" evidence="14">
    <location>
        <begin position="248"/>
        <end position="458"/>
    </location>
</feature>
<evidence type="ECO:0000256" key="4">
    <source>
        <dbReference type="ARBA" id="ARBA00022553"/>
    </source>
</evidence>
<evidence type="ECO:0000256" key="8">
    <source>
        <dbReference type="ARBA" id="ARBA00022777"/>
    </source>
</evidence>
<dbReference type="GO" id="GO:0000155">
    <property type="term" value="F:phosphorelay sensor kinase activity"/>
    <property type="evidence" value="ECO:0007669"/>
    <property type="project" value="InterPro"/>
</dbReference>
<dbReference type="InterPro" id="IPR004358">
    <property type="entry name" value="Sig_transdc_His_kin-like_C"/>
</dbReference>
<comment type="subcellular location">
    <subcellularLocation>
        <location evidence="2">Membrane</location>
        <topology evidence="2">Multi-pass membrane protein</topology>
    </subcellularLocation>
</comment>
<keyword evidence="4" id="KW-0597">Phosphoprotein</keyword>
<keyword evidence="9" id="KW-0067">ATP-binding</keyword>
<evidence type="ECO:0000313" key="15">
    <source>
        <dbReference type="EMBL" id="SBV49929.1"/>
    </source>
</evidence>
<keyword evidence="5" id="KW-0808">Transferase</keyword>
<dbReference type="PROSITE" id="PS50109">
    <property type="entry name" value="HIS_KIN"/>
    <property type="match status" value="1"/>
</dbReference>
<dbReference type="GO" id="GO:0005886">
    <property type="term" value="C:plasma membrane"/>
    <property type="evidence" value="ECO:0007669"/>
    <property type="project" value="TreeGrafter"/>
</dbReference>
<dbReference type="InterPro" id="IPR036890">
    <property type="entry name" value="HATPase_C_sf"/>
</dbReference>
<dbReference type="Gene3D" id="3.30.565.10">
    <property type="entry name" value="Histidine kinase-like ATPase, C-terminal domain"/>
    <property type="match status" value="1"/>
</dbReference>
<dbReference type="InterPro" id="IPR005467">
    <property type="entry name" value="His_kinase_dom"/>
</dbReference>
<dbReference type="PANTHER" id="PTHR45436:SF14">
    <property type="entry name" value="SENSOR PROTEIN QSEC"/>
    <property type="match status" value="1"/>
</dbReference>
<evidence type="ECO:0000313" key="16">
    <source>
        <dbReference type="Proteomes" id="UP000092503"/>
    </source>
</evidence>
<dbReference type="Pfam" id="PF00512">
    <property type="entry name" value="HisKA"/>
    <property type="match status" value="1"/>
</dbReference>
<organism evidence="15 16">
    <name type="scientific">Xanthomonas bromi</name>
    <dbReference type="NCBI Taxonomy" id="56449"/>
    <lineage>
        <taxon>Bacteria</taxon>
        <taxon>Pseudomonadati</taxon>
        <taxon>Pseudomonadota</taxon>
        <taxon>Gammaproteobacteria</taxon>
        <taxon>Lysobacterales</taxon>
        <taxon>Lysobacteraceae</taxon>
        <taxon>Xanthomonas</taxon>
    </lineage>
</organism>
<evidence type="ECO:0000256" key="5">
    <source>
        <dbReference type="ARBA" id="ARBA00022679"/>
    </source>
</evidence>
<proteinExistence type="predicted"/>
<dbReference type="InterPro" id="IPR003594">
    <property type="entry name" value="HATPase_dom"/>
</dbReference>
<dbReference type="InterPro" id="IPR003661">
    <property type="entry name" value="HisK_dim/P_dom"/>
</dbReference>
<keyword evidence="7" id="KW-0547">Nucleotide-binding</keyword>
<dbReference type="SUPFAM" id="SSF55874">
    <property type="entry name" value="ATPase domain of HSP90 chaperone/DNA topoisomerase II/histidine kinase"/>
    <property type="match status" value="1"/>
</dbReference>
<keyword evidence="11" id="KW-0902">Two-component regulatory system</keyword>
<evidence type="ECO:0000256" key="3">
    <source>
        <dbReference type="ARBA" id="ARBA00012438"/>
    </source>
</evidence>
<evidence type="ECO:0000256" key="2">
    <source>
        <dbReference type="ARBA" id="ARBA00004141"/>
    </source>
</evidence>
<evidence type="ECO:0000256" key="12">
    <source>
        <dbReference type="ARBA" id="ARBA00023136"/>
    </source>
</evidence>
<evidence type="ECO:0000256" key="9">
    <source>
        <dbReference type="ARBA" id="ARBA00022840"/>
    </source>
</evidence>